<name>A0A5E4CMW1_MARMO</name>
<dbReference type="Proteomes" id="UP000335636">
    <property type="component" value="Unassembled WGS sequence"/>
</dbReference>
<evidence type="ECO:0000256" key="1">
    <source>
        <dbReference type="SAM" id="Phobius"/>
    </source>
</evidence>
<feature type="non-terminal residue" evidence="2">
    <location>
        <position position="1"/>
    </location>
</feature>
<dbReference type="EMBL" id="CABDUW010001514">
    <property type="protein sequence ID" value="VTJ82252.1"/>
    <property type="molecule type" value="Genomic_DNA"/>
</dbReference>
<feature type="transmembrane region" description="Helical" evidence="1">
    <location>
        <begin position="30"/>
        <end position="50"/>
    </location>
</feature>
<sequence>FSATGEGHALKTVGEYLLLAFQGIHPSSVLMARVLSAGWAWLFTVSLLAYRTGGTSSRNT</sequence>
<keyword evidence="3" id="KW-1185">Reference proteome</keyword>
<keyword evidence="1" id="KW-0812">Transmembrane</keyword>
<protein>
    <submittedName>
        <fullName evidence="2">Uncharacterized protein</fullName>
    </submittedName>
</protein>
<evidence type="ECO:0000313" key="3">
    <source>
        <dbReference type="Proteomes" id="UP000335636"/>
    </source>
</evidence>
<organism evidence="2 3">
    <name type="scientific">Marmota monax</name>
    <name type="common">Woodchuck</name>
    <dbReference type="NCBI Taxonomy" id="9995"/>
    <lineage>
        <taxon>Eukaryota</taxon>
        <taxon>Metazoa</taxon>
        <taxon>Chordata</taxon>
        <taxon>Craniata</taxon>
        <taxon>Vertebrata</taxon>
        <taxon>Euteleostomi</taxon>
        <taxon>Mammalia</taxon>
        <taxon>Eutheria</taxon>
        <taxon>Euarchontoglires</taxon>
        <taxon>Glires</taxon>
        <taxon>Rodentia</taxon>
        <taxon>Sciuromorpha</taxon>
        <taxon>Sciuridae</taxon>
        <taxon>Xerinae</taxon>
        <taxon>Marmotini</taxon>
        <taxon>Marmota</taxon>
    </lineage>
</organism>
<evidence type="ECO:0000313" key="2">
    <source>
        <dbReference type="EMBL" id="VTJ82252.1"/>
    </source>
</evidence>
<accession>A0A5E4CMW1</accession>
<comment type="caution">
    <text evidence="2">The sequence shown here is derived from an EMBL/GenBank/DDBJ whole genome shotgun (WGS) entry which is preliminary data.</text>
</comment>
<reference evidence="2" key="1">
    <citation type="submission" date="2019-04" db="EMBL/GenBank/DDBJ databases">
        <authorList>
            <person name="Alioto T."/>
            <person name="Alioto T."/>
        </authorList>
    </citation>
    <scope>NUCLEOTIDE SEQUENCE [LARGE SCALE GENOMIC DNA]</scope>
</reference>
<gene>
    <name evidence="2" type="ORF">MONAX_5E041583</name>
</gene>
<keyword evidence="1" id="KW-0472">Membrane</keyword>
<dbReference type="AlphaFoldDB" id="A0A5E4CMW1"/>
<keyword evidence="1" id="KW-1133">Transmembrane helix</keyword>
<proteinExistence type="predicted"/>